<dbReference type="Gene3D" id="3.30.420.40">
    <property type="match status" value="2"/>
</dbReference>
<comment type="caution">
    <text evidence="3">The sequence shown here is derived from an EMBL/GenBank/DDBJ whole genome shotgun (WGS) entry which is preliminary data.</text>
</comment>
<dbReference type="EMBL" id="PQFF01000109">
    <property type="protein sequence ID" value="RHZ81663.1"/>
    <property type="molecule type" value="Genomic_DNA"/>
</dbReference>
<dbReference type="Proteomes" id="UP000266861">
    <property type="component" value="Unassembled WGS sequence"/>
</dbReference>
<dbReference type="OrthoDB" id="2963168at2759"/>
<dbReference type="CDD" id="cd10229">
    <property type="entry name" value="ASKHA_NBD_HSP70_HSPA12"/>
    <property type="match status" value="1"/>
</dbReference>
<dbReference type="Pfam" id="PF00012">
    <property type="entry name" value="HSP70"/>
    <property type="match status" value="1"/>
</dbReference>
<protein>
    <recommendedName>
        <fullName evidence="5">Actin-like ATPase domain-containing protein</fullName>
    </recommendedName>
</protein>
<reference evidence="3 4" key="1">
    <citation type="submission" date="2018-08" db="EMBL/GenBank/DDBJ databases">
        <title>Genome and evolution of the arbuscular mycorrhizal fungus Diversispora epigaea (formerly Glomus versiforme) and its bacterial endosymbionts.</title>
        <authorList>
            <person name="Sun X."/>
            <person name="Fei Z."/>
            <person name="Harrison M."/>
        </authorList>
    </citation>
    <scope>NUCLEOTIDE SEQUENCE [LARGE SCALE GENOMIC DNA]</scope>
    <source>
        <strain evidence="3 4">IT104</strain>
    </source>
</reference>
<evidence type="ECO:0000256" key="2">
    <source>
        <dbReference type="ARBA" id="ARBA00022840"/>
    </source>
</evidence>
<dbReference type="InterPro" id="IPR043129">
    <property type="entry name" value="ATPase_NBD"/>
</dbReference>
<evidence type="ECO:0000256" key="1">
    <source>
        <dbReference type="ARBA" id="ARBA00022741"/>
    </source>
</evidence>
<gene>
    <name evidence="3" type="ORF">Glove_117g481</name>
</gene>
<keyword evidence="2" id="KW-0067">ATP-binding</keyword>
<dbReference type="InterPro" id="IPR013126">
    <property type="entry name" value="Hsp_70_fam"/>
</dbReference>
<evidence type="ECO:0000313" key="4">
    <source>
        <dbReference type="Proteomes" id="UP000266861"/>
    </source>
</evidence>
<sequence>MAKTINEDVRVVVGIDFGTTFSTYAYAHKENKNDIFVNDDWPFYGRYKTPTALLYDEQLKLLEWGFPALAGRQRKKKNLHWIELFKLCLIKSIKRPTLPPGLSFKTAISDYLRKLGDSIKETLESRWPGLKFFRQVLLVLTVPAEYDNNTIAIMRECALNAGLIKTKESPYLIFTTEPEAASIHCMRSLKEYELKIGDSFMVVDCGGGTVDLSTKILLKGEKLKEAIEQNGEECGGSFVDKEFLKFLGKKVGRLAVEMVSKKHYGDLQYMIQEFCQFVKIPFTGKSEGFKSYELDLEQICPVIKQYVINEYKEKMEEDSWVVTIEFNDVRSMFDPVIEKILKLIQNQFGEDCSAMILVGGFSESKYLQSRIKNEFGARMNNKIYVPPQPMVAIVKGAVKFGLNQEVIADRILKWTYGSTDIRTDLGNNVFSRMIKKGTRVSVDEKVSRVYTPVSKDQMKMGFDLYTTNRDNADFCNDPHVNLLGKFSINVPDNDRAILYSLCFGTEIQATATDIESGEKYETTFELDI</sequence>
<keyword evidence="1" id="KW-0547">Nucleotide-binding</keyword>
<accession>A0A397J9J6</accession>
<organism evidence="3 4">
    <name type="scientific">Diversispora epigaea</name>
    <dbReference type="NCBI Taxonomy" id="1348612"/>
    <lineage>
        <taxon>Eukaryota</taxon>
        <taxon>Fungi</taxon>
        <taxon>Fungi incertae sedis</taxon>
        <taxon>Mucoromycota</taxon>
        <taxon>Glomeromycotina</taxon>
        <taxon>Glomeromycetes</taxon>
        <taxon>Diversisporales</taxon>
        <taxon>Diversisporaceae</taxon>
        <taxon>Diversispora</taxon>
    </lineage>
</organism>
<evidence type="ECO:0008006" key="5">
    <source>
        <dbReference type="Google" id="ProtNLM"/>
    </source>
</evidence>
<dbReference type="AlphaFoldDB" id="A0A397J9J6"/>
<dbReference type="Gene3D" id="3.90.640.10">
    <property type="entry name" value="Actin, Chain A, domain 4"/>
    <property type="match status" value="1"/>
</dbReference>
<dbReference type="GO" id="GO:0140662">
    <property type="term" value="F:ATP-dependent protein folding chaperone"/>
    <property type="evidence" value="ECO:0007669"/>
    <property type="project" value="InterPro"/>
</dbReference>
<dbReference type="STRING" id="1348612.A0A397J9J6"/>
<evidence type="ECO:0000313" key="3">
    <source>
        <dbReference type="EMBL" id="RHZ81663.1"/>
    </source>
</evidence>
<dbReference type="SUPFAM" id="SSF53067">
    <property type="entry name" value="Actin-like ATPase domain"/>
    <property type="match status" value="2"/>
</dbReference>
<dbReference type="PANTHER" id="PTHR14187">
    <property type="entry name" value="ALPHA KINASE/ELONGATION FACTOR 2 KINASE"/>
    <property type="match status" value="1"/>
</dbReference>
<dbReference type="PANTHER" id="PTHR14187:SF5">
    <property type="entry name" value="HEAT SHOCK 70 KDA PROTEIN 12A"/>
    <property type="match status" value="1"/>
</dbReference>
<proteinExistence type="predicted"/>
<dbReference type="PRINTS" id="PR00301">
    <property type="entry name" value="HEATSHOCK70"/>
</dbReference>
<dbReference type="GO" id="GO:0005524">
    <property type="term" value="F:ATP binding"/>
    <property type="evidence" value="ECO:0007669"/>
    <property type="project" value="UniProtKB-KW"/>
</dbReference>
<name>A0A397J9J6_9GLOM</name>
<keyword evidence="4" id="KW-1185">Reference proteome</keyword>